<dbReference type="PRINTS" id="PR00420">
    <property type="entry name" value="RNGMNOXGNASE"/>
</dbReference>
<dbReference type="InterPro" id="IPR051104">
    <property type="entry name" value="FAD_monoxygenase"/>
</dbReference>
<accession>A0A9N9M0F6</accession>
<dbReference type="Pfam" id="PF01494">
    <property type="entry name" value="FAD_binding_3"/>
    <property type="match status" value="1"/>
</dbReference>
<dbReference type="PANTHER" id="PTHR46720">
    <property type="entry name" value="HYDROXYLASE, PUTATIVE (AFU_ORTHOLOGUE AFUA_3G01460)-RELATED"/>
    <property type="match status" value="1"/>
</dbReference>
<dbReference type="Proteomes" id="UP000701801">
    <property type="component" value="Unassembled WGS sequence"/>
</dbReference>
<dbReference type="OrthoDB" id="417877at2759"/>
<protein>
    <recommendedName>
        <fullName evidence="4">FAD-binding domain-containing protein</fullName>
    </recommendedName>
</protein>
<dbReference type="Gene3D" id="3.50.50.60">
    <property type="entry name" value="FAD/NAD(P)-binding domain"/>
    <property type="match status" value="1"/>
</dbReference>
<keyword evidence="2" id="KW-0274">FAD</keyword>
<dbReference type="InterPro" id="IPR002938">
    <property type="entry name" value="FAD-bd"/>
</dbReference>
<dbReference type="InterPro" id="IPR036188">
    <property type="entry name" value="FAD/NAD-bd_sf"/>
</dbReference>
<evidence type="ECO:0000313" key="6">
    <source>
        <dbReference type="Proteomes" id="UP000701801"/>
    </source>
</evidence>
<dbReference type="GO" id="GO:0071949">
    <property type="term" value="F:FAD binding"/>
    <property type="evidence" value="ECO:0007669"/>
    <property type="project" value="InterPro"/>
</dbReference>
<comment type="caution">
    <text evidence="5">The sequence shown here is derived from an EMBL/GenBank/DDBJ whole genome shotgun (WGS) entry which is preliminary data.</text>
</comment>
<evidence type="ECO:0000256" key="1">
    <source>
        <dbReference type="ARBA" id="ARBA00022630"/>
    </source>
</evidence>
<sequence>MAKPSPPLSLAIVGSGIGGLALAIGLLKVGVPCTVYEGAARFDSDAIGAGIGLGPNSMKAIELMDERFAQLYDEVKVGNKAPEKIHEQIEILGAEEGFGALTGWTGGSVGHPEFTRSSAHRKALLDTMKSLIPEGTVKFNKRVVSLNQERSTKVEFEFGDGERIKVDAVIGCDGIKGMTRREVLESRFPEEVPAKYCNEYVYRAITSMENAKGILGTHAENAEWFMMESKGVAMYQISKGAELNVVVFVEDKKPWQGEQVATEVTREAMMADLEGFDKRLLKLMDYAKPMKWPLFHHSDTPTYYKGRICLLGDSAHASSPSQAAGAGQGLEDALILSKLLGLVNSPDELDVAFQVYDSIRRPRAQRIVQESKVVGEGYFLTHPKFGHDLQKVTDDANERLPKIWWHGLAADLKAAELDFKRLVGTPVKDEVQKG</sequence>
<dbReference type="GO" id="GO:0016491">
    <property type="term" value="F:oxidoreductase activity"/>
    <property type="evidence" value="ECO:0007669"/>
    <property type="project" value="UniProtKB-KW"/>
</dbReference>
<dbReference type="SUPFAM" id="SSF51905">
    <property type="entry name" value="FAD/NAD(P)-binding domain"/>
    <property type="match status" value="1"/>
</dbReference>
<proteinExistence type="predicted"/>
<keyword evidence="1" id="KW-0285">Flavoprotein</keyword>
<dbReference type="PANTHER" id="PTHR46720:SF3">
    <property type="entry name" value="FAD-BINDING DOMAIN-CONTAINING PROTEIN-RELATED"/>
    <property type="match status" value="1"/>
</dbReference>
<dbReference type="AlphaFoldDB" id="A0A9N9M0F6"/>
<gene>
    <name evidence="5" type="ORF">HYALB_00013770</name>
</gene>
<dbReference type="EMBL" id="CAJVRM010000516">
    <property type="protein sequence ID" value="CAG8981757.1"/>
    <property type="molecule type" value="Genomic_DNA"/>
</dbReference>
<organism evidence="5 6">
    <name type="scientific">Hymenoscyphus albidus</name>
    <dbReference type="NCBI Taxonomy" id="595503"/>
    <lineage>
        <taxon>Eukaryota</taxon>
        <taxon>Fungi</taxon>
        <taxon>Dikarya</taxon>
        <taxon>Ascomycota</taxon>
        <taxon>Pezizomycotina</taxon>
        <taxon>Leotiomycetes</taxon>
        <taxon>Helotiales</taxon>
        <taxon>Helotiaceae</taxon>
        <taxon>Hymenoscyphus</taxon>
    </lineage>
</organism>
<evidence type="ECO:0000256" key="2">
    <source>
        <dbReference type="ARBA" id="ARBA00022827"/>
    </source>
</evidence>
<keyword evidence="6" id="KW-1185">Reference proteome</keyword>
<dbReference type="GO" id="GO:0044550">
    <property type="term" value="P:secondary metabolite biosynthetic process"/>
    <property type="evidence" value="ECO:0007669"/>
    <property type="project" value="TreeGrafter"/>
</dbReference>
<keyword evidence="3" id="KW-0560">Oxidoreductase</keyword>
<evidence type="ECO:0000259" key="4">
    <source>
        <dbReference type="Pfam" id="PF01494"/>
    </source>
</evidence>
<name>A0A9N9M0F6_9HELO</name>
<evidence type="ECO:0000256" key="3">
    <source>
        <dbReference type="ARBA" id="ARBA00023002"/>
    </source>
</evidence>
<feature type="domain" description="FAD-binding" evidence="4">
    <location>
        <begin position="11"/>
        <end position="371"/>
    </location>
</feature>
<evidence type="ECO:0000313" key="5">
    <source>
        <dbReference type="EMBL" id="CAG8981757.1"/>
    </source>
</evidence>
<reference evidence="5" key="1">
    <citation type="submission" date="2021-07" db="EMBL/GenBank/DDBJ databases">
        <authorList>
            <person name="Durling M."/>
        </authorList>
    </citation>
    <scope>NUCLEOTIDE SEQUENCE</scope>
</reference>